<evidence type="ECO:0000256" key="3">
    <source>
        <dbReference type="ARBA" id="ARBA00022989"/>
    </source>
</evidence>
<keyword evidence="8" id="KW-1185">Reference proteome</keyword>
<evidence type="ECO:0000256" key="1">
    <source>
        <dbReference type="ARBA" id="ARBA00004141"/>
    </source>
</evidence>
<feature type="transmembrane region" description="Helical" evidence="6">
    <location>
        <begin position="139"/>
        <end position="158"/>
    </location>
</feature>
<proteinExistence type="inferred from homology"/>
<keyword evidence="3 6" id="KW-1133">Transmembrane helix</keyword>
<dbReference type="GO" id="GO:0005741">
    <property type="term" value="C:mitochondrial outer membrane"/>
    <property type="evidence" value="ECO:0007669"/>
    <property type="project" value="TreeGrafter"/>
</dbReference>
<sequence>MRLPLIFISKFVGTVSLGLLTGVSYTLSTIALPSLLHLSTAPTAAQTHAFLAAHSRGAQKLLSGISVGALTFAFLFSPRRARHPYLIWTALVAGAAWAPGLERLTAHYFIGPEAEIDVDAGVNGEVVRRGVEQDRAVEGVRAGIWGLAFAMGLIGIWGDGA</sequence>
<evidence type="ECO:0000313" key="8">
    <source>
        <dbReference type="Proteomes" id="UP000799640"/>
    </source>
</evidence>
<dbReference type="InterPro" id="IPR051668">
    <property type="entry name" value="ATG33"/>
</dbReference>
<dbReference type="GO" id="GO:0016236">
    <property type="term" value="P:macroautophagy"/>
    <property type="evidence" value="ECO:0007669"/>
    <property type="project" value="TreeGrafter"/>
</dbReference>
<dbReference type="PANTHER" id="PTHR37278">
    <property type="entry name" value="AUTOPHAGY-RELATED PROTEIN 33-RELATED"/>
    <property type="match status" value="1"/>
</dbReference>
<comment type="similarity">
    <text evidence="5">Belongs to the ATG33 family.</text>
</comment>
<evidence type="ECO:0008006" key="9">
    <source>
        <dbReference type="Google" id="ProtNLM"/>
    </source>
</evidence>
<dbReference type="AlphaFoldDB" id="A0A6G1HY86"/>
<name>A0A6G1HY86_9PEZI</name>
<comment type="subcellular location">
    <subcellularLocation>
        <location evidence="1">Membrane</location>
        <topology evidence="1">Multi-pass membrane protein</topology>
    </subcellularLocation>
</comment>
<keyword evidence="2 6" id="KW-0812">Transmembrane</keyword>
<evidence type="ECO:0000256" key="4">
    <source>
        <dbReference type="ARBA" id="ARBA00023136"/>
    </source>
</evidence>
<feature type="transmembrane region" description="Helical" evidence="6">
    <location>
        <begin position="12"/>
        <end position="38"/>
    </location>
</feature>
<organism evidence="7 8">
    <name type="scientific">Trichodelitschia bisporula</name>
    <dbReference type="NCBI Taxonomy" id="703511"/>
    <lineage>
        <taxon>Eukaryota</taxon>
        <taxon>Fungi</taxon>
        <taxon>Dikarya</taxon>
        <taxon>Ascomycota</taxon>
        <taxon>Pezizomycotina</taxon>
        <taxon>Dothideomycetes</taxon>
        <taxon>Dothideomycetes incertae sedis</taxon>
        <taxon>Phaeotrichales</taxon>
        <taxon>Phaeotrichaceae</taxon>
        <taxon>Trichodelitschia</taxon>
    </lineage>
</organism>
<dbReference type="EMBL" id="ML996694">
    <property type="protein sequence ID" value="KAF2400779.1"/>
    <property type="molecule type" value="Genomic_DNA"/>
</dbReference>
<reference evidence="7" key="1">
    <citation type="journal article" date="2020" name="Stud. Mycol.">
        <title>101 Dothideomycetes genomes: a test case for predicting lifestyles and emergence of pathogens.</title>
        <authorList>
            <person name="Haridas S."/>
            <person name="Albert R."/>
            <person name="Binder M."/>
            <person name="Bloem J."/>
            <person name="Labutti K."/>
            <person name="Salamov A."/>
            <person name="Andreopoulos B."/>
            <person name="Baker S."/>
            <person name="Barry K."/>
            <person name="Bills G."/>
            <person name="Bluhm B."/>
            <person name="Cannon C."/>
            <person name="Castanera R."/>
            <person name="Culley D."/>
            <person name="Daum C."/>
            <person name="Ezra D."/>
            <person name="Gonzalez J."/>
            <person name="Henrissat B."/>
            <person name="Kuo A."/>
            <person name="Liang C."/>
            <person name="Lipzen A."/>
            <person name="Lutzoni F."/>
            <person name="Magnuson J."/>
            <person name="Mondo S."/>
            <person name="Nolan M."/>
            <person name="Ohm R."/>
            <person name="Pangilinan J."/>
            <person name="Park H.-J."/>
            <person name="Ramirez L."/>
            <person name="Alfaro M."/>
            <person name="Sun H."/>
            <person name="Tritt A."/>
            <person name="Yoshinaga Y."/>
            <person name="Zwiers L.-H."/>
            <person name="Turgeon B."/>
            <person name="Goodwin S."/>
            <person name="Spatafora J."/>
            <person name="Crous P."/>
            <person name="Grigoriev I."/>
        </authorList>
    </citation>
    <scope>NUCLEOTIDE SEQUENCE</scope>
    <source>
        <strain evidence="7">CBS 262.69</strain>
    </source>
</reference>
<dbReference type="GO" id="GO:0000422">
    <property type="term" value="P:autophagy of mitochondrion"/>
    <property type="evidence" value="ECO:0007669"/>
    <property type="project" value="TreeGrafter"/>
</dbReference>
<feature type="transmembrane region" description="Helical" evidence="6">
    <location>
        <begin position="58"/>
        <end position="76"/>
    </location>
</feature>
<dbReference type="Proteomes" id="UP000799640">
    <property type="component" value="Unassembled WGS sequence"/>
</dbReference>
<dbReference type="OrthoDB" id="5336366at2759"/>
<protein>
    <recommendedName>
        <fullName evidence="9">DUF1772-domain-containing protein</fullName>
    </recommendedName>
</protein>
<accession>A0A6G1HY86</accession>
<gene>
    <name evidence="7" type="ORF">EJ06DRAFT_476068</name>
</gene>
<keyword evidence="4 6" id="KW-0472">Membrane</keyword>
<evidence type="ECO:0000313" key="7">
    <source>
        <dbReference type="EMBL" id="KAF2400779.1"/>
    </source>
</evidence>
<dbReference type="PANTHER" id="PTHR37278:SF1">
    <property type="entry name" value="AUTOPHAGY-RELATED PROTEIN 33-RELATED"/>
    <property type="match status" value="1"/>
</dbReference>
<evidence type="ECO:0000256" key="6">
    <source>
        <dbReference type="SAM" id="Phobius"/>
    </source>
</evidence>
<evidence type="ECO:0000256" key="2">
    <source>
        <dbReference type="ARBA" id="ARBA00022692"/>
    </source>
</evidence>
<evidence type="ECO:0000256" key="5">
    <source>
        <dbReference type="ARBA" id="ARBA00038013"/>
    </source>
</evidence>